<keyword evidence="7" id="KW-1185">Reference proteome</keyword>
<sequence length="313" mass="33554">MSASPPTTGPVLHERLLARLRLRHLKLIDALAAQAHLRRAAEAVHISQPAATQLLRELEDLLGLALFERHARGMRITEAGRVLARHARVAIEALASTAEALAQHAAGQQRPLRVGAILAALSLVRPALPALRAQHPMLRLAIEEASIERLLAGLQGGALDLVLLRQPATVPEGCRFEALRPDRMVVLAGAGHPWTGRKRLRLRDLSGARWVLPPPHFAVRQALDAAFAREAAPPLVHAIQVLVPELLPTVLAEAGVLAPVPQSALDRLDGALVQVLPLDLQAPLEPLGMLYRRSDAEGPLAPLVAFLSTQAAA</sequence>
<dbReference type="RefSeq" id="WP_114468242.1">
    <property type="nucleotide sequence ID" value="NZ_QPJK01000003.1"/>
</dbReference>
<reference evidence="6 7" key="1">
    <citation type="submission" date="2018-07" db="EMBL/GenBank/DDBJ databases">
        <title>Genomic Encyclopedia of Type Strains, Phase IV (KMG-IV): sequencing the most valuable type-strain genomes for metagenomic binning, comparative biology and taxonomic classification.</title>
        <authorList>
            <person name="Goeker M."/>
        </authorList>
    </citation>
    <scope>NUCLEOTIDE SEQUENCE [LARGE SCALE GENOMIC DNA]</scope>
    <source>
        <strain evidence="6 7">DSM 21634</strain>
    </source>
</reference>
<dbReference type="PANTHER" id="PTHR30419">
    <property type="entry name" value="HTH-TYPE TRANSCRIPTIONAL REGULATOR YBHD"/>
    <property type="match status" value="1"/>
</dbReference>
<proteinExistence type="inferred from homology"/>
<dbReference type="Pfam" id="PF00126">
    <property type="entry name" value="HTH_1"/>
    <property type="match status" value="1"/>
</dbReference>
<evidence type="ECO:0000256" key="3">
    <source>
        <dbReference type="ARBA" id="ARBA00023125"/>
    </source>
</evidence>
<dbReference type="Pfam" id="PF03466">
    <property type="entry name" value="LysR_substrate"/>
    <property type="match status" value="1"/>
</dbReference>
<organism evidence="6 7">
    <name type="scientific">Pseudorhodoferax soli</name>
    <dbReference type="NCBI Taxonomy" id="545864"/>
    <lineage>
        <taxon>Bacteria</taxon>
        <taxon>Pseudomonadati</taxon>
        <taxon>Pseudomonadota</taxon>
        <taxon>Betaproteobacteria</taxon>
        <taxon>Burkholderiales</taxon>
        <taxon>Comamonadaceae</taxon>
    </lineage>
</organism>
<dbReference type="InterPro" id="IPR036390">
    <property type="entry name" value="WH_DNA-bd_sf"/>
</dbReference>
<gene>
    <name evidence="6" type="ORF">DES41_103467</name>
</gene>
<evidence type="ECO:0000256" key="2">
    <source>
        <dbReference type="ARBA" id="ARBA00023015"/>
    </source>
</evidence>
<protein>
    <submittedName>
        <fullName evidence="6">DNA-binding transcriptional LysR family regulator</fullName>
    </submittedName>
</protein>
<keyword evidence="3 6" id="KW-0238">DNA-binding</keyword>
<dbReference type="GO" id="GO:0005829">
    <property type="term" value="C:cytosol"/>
    <property type="evidence" value="ECO:0007669"/>
    <property type="project" value="TreeGrafter"/>
</dbReference>
<dbReference type="GO" id="GO:0003700">
    <property type="term" value="F:DNA-binding transcription factor activity"/>
    <property type="evidence" value="ECO:0007669"/>
    <property type="project" value="InterPro"/>
</dbReference>
<keyword evidence="4" id="KW-0804">Transcription</keyword>
<accession>A0A368XZJ3</accession>
<feature type="domain" description="HTH lysR-type" evidence="5">
    <location>
        <begin position="20"/>
        <end position="77"/>
    </location>
</feature>
<dbReference type="InterPro" id="IPR000847">
    <property type="entry name" value="LysR_HTH_N"/>
</dbReference>
<dbReference type="SUPFAM" id="SSF53850">
    <property type="entry name" value="Periplasmic binding protein-like II"/>
    <property type="match status" value="1"/>
</dbReference>
<keyword evidence="2" id="KW-0805">Transcription regulation</keyword>
<dbReference type="Proteomes" id="UP000252884">
    <property type="component" value="Unassembled WGS sequence"/>
</dbReference>
<dbReference type="GO" id="GO:0003677">
    <property type="term" value="F:DNA binding"/>
    <property type="evidence" value="ECO:0007669"/>
    <property type="project" value="UniProtKB-KW"/>
</dbReference>
<dbReference type="InterPro" id="IPR050950">
    <property type="entry name" value="HTH-type_LysR_regulators"/>
</dbReference>
<evidence type="ECO:0000259" key="5">
    <source>
        <dbReference type="PROSITE" id="PS50931"/>
    </source>
</evidence>
<dbReference type="SUPFAM" id="SSF46785">
    <property type="entry name" value="Winged helix' DNA-binding domain"/>
    <property type="match status" value="1"/>
</dbReference>
<evidence type="ECO:0000313" key="7">
    <source>
        <dbReference type="Proteomes" id="UP000252884"/>
    </source>
</evidence>
<comment type="similarity">
    <text evidence="1">Belongs to the LysR transcriptional regulatory family.</text>
</comment>
<name>A0A368XZJ3_9BURK</name>
<dbReference type="InterPro" id="IPR005119">
    <property type="entry name" value="LysR_subst-bd"/>
</dbReference>
<dbReference type="Gene3D" id="3.40.190.10">
    <property type="entry name" value="Periplasmic binding protein-like II"/>
    <property type="match status" value="2"/>
</dbReference>
<dbReference type="PANTHER" id="PTHR30419:SF8">
    <property type="entry name" value="NITROGEN ASSIMILATION TRANSCRIPTIONAL ACTIVATOR-RELATED"/>
    <property type="match status" value="1"/>
</dbReference>
<dbReference type="InterPro" id="IPR036388">
    <property type="entry name" value="WH-like_DNA-bd_sf"/>
</dbReference>
<dbReference type="OrthoDB" id="8816280at2"/>
<dbReference type="PROSITE" id="PS50931">
    <property type="entry name" value="HTH_LYSR"/>
    <property type="match status" value="1"/>
</dbReference>
<dbReference type="Gene3D" id="1.10.10.10">
    <property type="entry name" value="Winged helix-like DNA-binding domain superfamily/Winged helix DNA-binding domain"/>
    <property type="match status" value="1"/>
</dbReference>
<dbReference type="AlphaFoldDB" id="A0A368XZJ3"/>
<evidence type="ECO:0000256" key="4">
    <source>
        <dbReference type="ARBA" id="ARBA00023163"/>
    </source>
</evidence>
<evidence type="ECO:0000256" key="1">
    <source>
        <dbReference type="ARBA" id="ARBA00009437"/>
    </source>
</evidence>
<dbReference type="EMBL" id="QPJK01000003">
    <property type="protein sequence ID" value="RCW72859.1"/>
    <property type="molecule type" value="Genomic_DNA"/>
</dbReference>
<dbReference type="PRINTS" id="PR00039">
    <property type="entry name" value="HTHLYSR"/>
</dbReference>
<evidence type="ECO:0000313" key="6">
    <source>
        <dbReference type="EMBL" id="RCW72859.1"/>
    </source>
</evidence>
<comment type="caution">
    <text evidence="6">The sequence shown here is derived from an EMBL/GenBank/DDBJ whole genome shotgun (WGS) entry which is preliminary data.</text>
</comment>